<evidence type="ECO:0000256" key="2">
    <source>
        <dbReference type="ARBA" id="ARBA00022670"/>
    </source>
</evidence>
<comment type="caution">
    <text evidence="8">The sequence shown here is derived from an EMBL/GenBank/DDBJ whole genome shotgun (WGS) entry which is preliminary data.</text>
</comment>
<accession>A0ABV6YJM8</accession>
<keyword evidence="9" id="KW-1185">Reference proteome</keyword>
<reference evidence="8 9" key="1">
    <citation type="submission" date="2024-09" db="EMBL/GenBank/DDBJ databases">
        <authorList>
            <person name="D'Angelo T."/>
        </authorList>
    </citation>
    <scope>NUCLEOTIDE SEQUENCE [LARGE SCALE GENOMIC DNA]</scope>
    <source>
        <strain evidence="8">SAG AM-320-E07</strain>
    </source>
</reference>
<dbReference type="InterPro" id="IPR036059">
    <property type="entry name" value="TldD/PmbA_sf"/>
</dbReference>
<dbReference type="Gene3D" id="3.30.2290.10">
    <property type="entry name" value="PmbA/TldD superfamily"/>
    <property type="match status" value="1"/>
</dbReference>
<sequence length="483" mass="53113">MKDLAQLALDTAKARGAGYADIRIIEARREDINVKNGAIGSIDESETIGFGVRVIANGSWGFSSSSQMTREEIERVATEAVAIAKASSTLQEEVVRLTPEPTVRERWVTPIMVDPFNVSVAEKLDLLYAVDEVLRKDEKIKVAMGYMSFFREKQLLATTEGAEIDQTLIRSGAGYSATAVDKGEMQRRSYPASFGGQYMSIGYELVRGMPLLENAERVRDEAVALLSAPPLPSGKRDVILESSQLALQIHESVGHPVELDRVLGSEANFAGRSFVTVDKLKDRFKYGSDIVNIVSDCTMPGGLATFGYDDDGVRAQRFHIIQDGIFSGYLTNRELAHVPGNERSHGCNRADGFNRLPMIRQTNICLLPGTWNYDDLLSDTDGGILFETNKSWSIDQLRLNFQFGCEAAWEIKGGKKATLYKNPNYQGITPEFWNSCDAICGDDAWQLWGIPNCGKGQPGQTAEVSHGCSPTRFRGVEVGIGNT</sequence>
<evidence type="ECO:0000313" key="9">
    <source>
        <dbReference type="Proteomes" id="UP001593833"/>
    </source>
</evidence>
<dbReference type="InterPro" id="IPR051463">
    <property type="entry name" value="Peptidase_U62_metallo"/>
</dbReference>
<evidence type="ECO:0000256" key="1">
    <source>
        <dbReference type="ARBA" id="ARBA00005836"/>
    </source>
</evidence>
<name>A0ABV6YJM8_UNCEI</name>
<organism evidence="8 9">
    <name type="scientific">Eiseniibacteriota bacterium</name>
    <dbReference type="NCBI Taxonomy" id="2212470"/>
    <lineage>
        <taxon>Bacteria</taxon>
        <taxon>Candidatus Eiseniibacteriota</taxon>
    </lineage>
</organism>
<dbReference type="Proteomes" id="UP001593833">
    <property type="component" value="Unassembled WGS sequence"/>
</dbReference>
<keyword evidence="3" id="KW-0378">Hydrolase</keyword>
<dbReference type="PANTHER" id="PTHR30624:SF10">
    <property type="entry name" value="CONSERVED PROTEIN"/>
    <property type="match status" value="1"/>
</dbReference>
<dbReference type="Pfam" id="PF01523">
    <property type="entry name" value="PmbA_TldD_1st"/>
    <property type="match status" value="1"/>
</dbReference>
<dbReference type="EMBL" id="JBHPKH010000019">
    <property type="protein sequence ID" value="MFC1572518.1"/>
    <property type="molecule type" value="Genomic_DNA"/>
</dbReference>
<evidence type="ECO:0000256" key="3">
    <source>
        <dbReference type="ARBA" id="ARBA00022801"/>
    </source>
</evidence>
<evidence type="ECO:0000259" key="7">
    <source>
        <dbReference type="Pfam" id="PF19290"/>
    </source>
</evidence>
<dbReference type="PANTHER" id="PTHR30624">
    <property type="entry name" value="UNCHARACTERIZED PROTEIN TLDD AND PMBA"/>
    <property type="match status" value="1"/>
</dbReference>
<dbReference type="InterPro" id="IPR045569">
    <property type="entry name" value="Metalloprtase-TldD/E_C"/>
</dbReference>
<evidence type="ECO:0000259" key="6">
    <source>
        <dbReference type="Pfam" id="PF19289"/>
    </source>
</evidence>
<protein>
    <submittedName>
        <fullName evidence="8">TldD/PmbA family protein</fullName>
    </submittedName>
</protein>
<dbReference type="SUPFAM" id="SSF111283">
    <property type="entry name" value="Putative modulator of DNA gyrase, PmbA/TldD"/>
    <property type="match status" value="1"/>
</dbReference>
<keyword evidence="2" id="KW-0645">Protease</keyword>
<evidence type="ECO:0000313" key="8">
    <source>
        <dbReference type="EMBL" id="MFC1572518.1"/>
    </source>
</evidence>
<dbReference type="InterPro" id="IPR002510">
    <property type="entry name" value="Metalloprtase-TldD/E_N"/>
</dbReference>
<dbReference type="InterPro" id="IPR035068">
    <property type="entry name" value="TldD/PmbA_N"/>
</dbReference>
<proteinExistence type="inferred from homology"/>
<feature type="domain" description="Metalloprotease TldD/E N-terminal" evidence="5">
    <location>
        <begin position="20"/>
        <end position="84"/>
    </location>
</feature>
<evidence type="ECO:0000256" key="4">
    <source>
        <dbReference type="ARBA" id="ARBA00023049"/>
    </source>
</evidence>
<feature type="domain" description="Metalloprotease TldD/E C-terminal" evidence="6">
    <location>
        <begin position="233"/>
        <end position="477"/>
    </location>
</feature>
<feature type="domain" description="Metalloprotease TldD/E central" evidence="7">
    <location>
        <begin position="114"/>
        <end position="224"/>
    </location>
</feature>
<gene>
    <name evidence="8" type="ORF">ACFL6M_02855</name>
</gene>
<dbReference type="InterPro" id="IPR045570">
    <property type="entry name" value="Metalloprtase-TldD/E_cen_dom"/>
</dbReference>
<keyword evidence="4" id="KW-0482">Metalloprotease</keyword>
<dbReference type="Pfam" id="PF19289">
    <property type="entry name" value="PmbA_TldD_3rd"/>
    <property type="match status" value="1"/>
</dbReference>
<comment type="similarity">
    <text evidence="1">Belongs to the peptidase U62 family.</text>
</comment>
<dbReference type="Pfam" id="PF19290">
    <property type="entry name" value="PmbA_TldD_2nd"/>
    <property type="match status" value="1"/>
</dbReference>
<evidence type="ECO:0000259" key="5">
    <source>
        <dbReference type="Pfam" id="PF01523"/>
    </source>
</evidence>